<dbReference type="SUPFAM" id="SSF48452">
    <property type="entry name" value="TPR-like"/>
    <property type="match status" value="1"/>
</dbReference>
<keyword evidence="4 6" id="KW-0472">Membrane</keyword>
<evidence type="ECO:0000256" key="3">
    <source>
        <dbReference type="ARBA" id="ARBA00022989"/>
    </source>
</evidence>
<dbReference type="InterPro" id="IPR011990">
    <property type="entry name" value="TPR-like_helical_dom_sf"/>
</dbReference>
<evidence type="ECO:0000313" key="9">
    <source>
        <dbReference type="Proteomes" id="UP000228496"/>
    </source>
</evidence>
<comment type="subcellular location">
    <subcellularLocation>
        <location evidence="1">Membrane</location>
        <topology evidence="1">Multi-pass membrane protein</topology>
    </subcellularLocation>
</comment>
<organism evidence="8 9">
    <name type="scientific">Candidatus Yanofskybacteria bacterium CG10_big_fil_rev_8_21_14_0_10_36_16</name>
    <dbReference type="NCBI Taxonomy" id="1975096"/>
    <lineage>
        <taxon>Bacteria</taxon>
        <taxon>Candidatus Yanofskyibacteriota</taxon>
    </lineage>
</organism>
<feature type="transmembrane region" description="Helical" evidence="6">
    <location>
        <begin position="12"/>
        <end position="32"/>
    </location>
</feature>
<feature type="transmembrane region" description="Helical" evidence="6">
    <location>
        <begin position="462"/>
        <end position="487"/>
    </location>
</feature>
<dbReference type="PANTHER" id="PTHR37422:SF13">
    <property type="entry name" value="LIPOPOLYSACCHARIDE BIOSYNTHESIS PROTEIN PA4999-RELATED"/>
    <property type="match status" value="1"/>
</dbReference>
<dbReference type="SMART" id="SM00028">
    <property type="entry name" value="TPR"/>
    <property type="match status" value="2"/>
</dbReference>
<dbReference type="Pfam" id="PF04932">
    <property type="entry name" value="Wzy_C"/>
    <property type="match status" value="1"/>
</dbReference>
<name>A0A2J0Q7G6_9BACT</name>
<feature type="transmembrane region" description="Helical" evidence="6">
    <location>
        <begin position="109"/>
        <end position="126"/>
    </location>
</feature>
<accession>A0A2J0Q7G6</accession>
<evidence type="ECO:0000313" key="8">
    <source>
        <dbReference type="EMBL" id="PJE51027.1"/>
    </source>
</evidence>
<keyword evidence="5" id="KW-0802">TPR repeat</keyword>
<proteinExistence type="predicted"/>
<feature type="transmembrane region" description="Helical" evidence="6">
    <location>
        <begin position="229"/>
        <end position="246"/>
    </location>
</feature>
<dbReference type="AlphaFoldDB" id="A0A2J0Q7G6"/>
<dbReference type="GO" id="GO:0016020">
    <property type="term" value="C:membrane"/>
    <property type="evidence" value="ECO:0007669"/>
    <property type="project" value="UniProtKB-SubCell"/>
</dbReference>
<feature type="transmembrane region" description="Helical" evidence="6">
    <location>
        <begin position="206"/>
        <end position="223"/>
    </location>
</feature>
<evidence type="ECO:0000256" key="4">
    <source>
        <dbReference type="ARBA" id="ARBA00023136"/>
    </source>
</evidence>
<gene>
    <name evidence="8" type="ORF">COV29_02005</name>
</gene>
<evidence type="ECO:0000256" key="5">
    <source>
        <dbReference type="PROSITE-ProRule" id="PRU00339"/>
    </source>
</evidence>
<comment type="caution">
    <text evidence="8">The sequence shown here is derived from an EMBL/GenBank/DDBJ whole genome shotgun (WGS) entry which is preliminary data.</text>
</comment>
<protein>
    <recommendedName>
        <fullName evidence="7">O-antigen ligase-related domain-containing protein</fullName>
    </recommendedName>
</protein>
<feature type="repeat" description="TPR" evidence="5">
    <location>
        <begin position="618"/>
        <end position="651"/>
    </location>
</feature>
<dbReference type="PANTHER" id="PTHR37422">
    <property type="entry name" value="TEICHURONIC ACID BIOSYNTHESIS PROTEIN TUAE"/>
    <property type="match status" value="1"/>
</dbReference>
<keyword evidence="3 6" id="KW-1133">Transmembrane helix</keyword>
<dbReference type="Pfam" id="PF13432">
    <property type="entry name" value="TPR_16"/>
    <property type="match status" value="1"/>
</dbReference>
<dbReference type="EMBL" id="PCXQ01000004">
    <property type="protein sequence ID" value="PJE51027.1"/>
    <property type="molecule type" value="Genomic_DNA"/>
</dbReference>
<dbReference type="PROSITE" id="PS50005">
    <property type="entry name" value="TPR"/>
    <property type="match status" value="1"/>
</dbReference>
<feature type="domain" description="O-antigen ligase-related" evidence="7">
    <location>
        <begin position="210"/>
        <end position="371"/>
    </location>
</feature>
<feature type="transmembrane region" description="Helical" evidence="6">
    <location>
        <begin position="135"/>
        <end position="152"/>
    </location>
</feature>
<keyword evidence="2 6" id="KW-0812">Transmembrane</keyword>
<evidence type="ECO:0000256" key="6">
    <source>
        <dbReference type="SAM" id="Phobius"/>
    </source>
</evidence>
<dbReference type="PROSITE" id="PS50293">
    <property type="entry name" value="TPR_REGION"/>
    <property type="match status" value="1"/>
</dbReference>
<dbReference type="InterPro" id="IPR007016">
    <property type="entry name" value="O-antigen_ligase-rel_domated"/>
</dbReference>
<feature type="transmembrane region" description="Helical" evidence="6">
    <location>
        <begin position="397"/>
        <end position="416"/>
    </location>
</feature>
<feature type="transmembrane region" description="Helical" evidence="6">
    <location>
        <begin position="172"/>
        <end position="194"/>
    </location>
</feature>
<dbReference type="Proteomes" id="UP000228496">
    <property type="component" value="Unassembled WGS sequence"/>
</dbReference>
<feature type="transmembrane region" description="Helical" evidence="6">
    <location>
        <begin position="74"/>
        <end position="97"/>
    </location>
</feature>
<feature type="transmembrane region" description="Helical" evidence="6">
    <location>
        <begin position="44"/>
        <end position="62"/>
    </location>
</feature>
<evidence type="ECO:0000256" key="1">
    <source>
        <dbReference type="ARBA" id="ARBA00004141"/>
    </source>
</evidence>
<feature type="transmembrane region" description="Helical" evidence="6">
    <location>
        <begin position="354"/>
        <end position="376"/>
    </location>
</feature>
<reference evidence="8 9" key="1">
    <citation type="submission" date="2017-09" db="EMBL/GenBank/DDBJ databases">
        <title>Depth-based differentiation of microbial function through sediment-hosted aquifers and enrichment of novel symbionts in the deep terrestrial subsurface.</title>
        <authorList>
            <person name="Probst A.J."/>
            <person name="Ladd B."/>
            <person name="Jarett J.K."/>
            <person name="Geller-Mcgrath D.E."/>
            <person name="Sieber C.M."/>
            <person name="Emerson J.B."/>
            <person name="Anantharaman K."/>
            <person name="Thomas B.C."/>
            <person name="Malmstrom R."/>
            <person name="Stieglmeier M."/>
            <person name="Klingl A."/>
            <person name="Woyke T."/>
            <person name="Ryan C.M."/>
            <person name="Banfield J.F."/>
        </authorList>
    </citation>
    <scope>NUCLEOTIDE SEQUENCE [LARGE SCALE GENOMIC DNA]</scope>
    <source>
        <strain evidence="8">CG10_big_fil_rev_8_21_14_0_10_36_16</strain>
    </source>
</reference>
<evidence type="ECO:0000259" key="7">
    <source>
        <dbReference type="Pfam" id="PF04932"/>
    </source>
</evidence>
<evidence type="ECO:0000256" key="2">
    <source>
        <dbReference type="ARBA" id="ARBA00022692"/>
    </source>
</evidence>
<dbReference type="Pfam" id="PF00515">
    <property type="entry name" value="TPR_1"/>
    <property type="match status" value="1"/>
</dbReference>
<sequence length="771" mass="87641">MVRLKTQREDWIVKILKAGVYLTAFVPLIIFSEFVSPFHFGKVVVFRSLVELIAVFYLILVLKDRSWLPPKHPLLVVFGLLTASFVLTTATSINPYLSFWGSLERMGGLWSFVHYLVYFVILISVFKERKDWHNILRLTIFVGFLSAVYGFGQKTDIDFIVGSGGRTRIFGTIGNAALFAGYQLVTLFLAGALAFSNWVSNRERSFLLIAAFVSSIAVLMTAVRGSVLGLGVGLIVYTILHLIVFRSHAARKILTAIMALAVLYGFFVFAFKDSDFVKNSGYLTRMTDVSFKTYTVQTRFWAWSAGIDGWNDSTKTILLGWGPENFNVPFSIHFNPKFFAGLGSETLFDRAHNMFVEVLVTMGLLTFLVYIAMFLVAFRLIWTRAIKDTQDQSKKNIGIGLISLIVAYMIHNAFIFDTSANFVVFFTTLGLIVWLTPKQMGVVENYELGSDKNKNNTAIRRVFPASLSSKLQLLMIILLVGAMVLIYQTNILQSKANYALTRAIRLSWAGEHAESVEKYKEALAYNVPGKYEHRNRFAQYVLERTNNKDLSDKDKQDLIFAIEQVNKNIEETNLDYLPYLYVSRLNIVLGKDEGKNSKYNDDALENSMKALEISPTFVRTYYEVGQAYINKGELEKAVEYFQKAVDLHPEVGLSHWYLAATYFDLKEFDKGFKEMQKARELGYVFSEGDILRLINIYVSLNDYQKIAILYETLVEFKPNNPQYHASLAAAYARIGRIEEAIEQALKAAEIDSSYQLEADRFIRTLKGETVN</sequence>
<dbReference type="InterPro" id="IPR051533">
    <property type="entry name" value="WaaL-like"/>
</dbReference>
<dbReference type="Gene3D" id="1.25.40.10">
    <property type="entry name" value="Tetratricopeptide repeat domain"/>
    <property type="match status" value="2"/>
</dbReference>
<dbReference type="InterPro" id="IPR019734">
    <property type="entry name" value="TPR_rpt"/>
</dbReference>
<feature type="transmembrane region" description="Helical" evidence="6">
    <location>
        <begin position="253"/>
        <end position="271"/>
    </location>
</feature>
<feature type="transmembrane region" description="Helical" evidence="6">
    <location>
        <begin position="422"/>
        <end position="441"/>
    </location>
</feature>